<dbReference type="Proteomes" id="UP001604277">
    <property type="component" value="Unassembled WGS sequence"/>
</dbReference>
<accession>A0ABD1VEE1</accession>
<comment type="caution">
    <text evidence="2">The sequence shown here is derived from an EMBL/GenBank/DDBJ whole genome shotgun (WGS) entry which is preliminary data.</text>
</comment>
<dbReference type="EMBL" id="JBFOLJ010000005">
    <property type="protein sequence ID" value="KAL2535709.1"/>
    <property type="molecule type" value="Genomic_DNA"/>
</dbReference>
<evidence type="ECO:0000313" key="2">
    <source>
        <dbReference type="EMBL" id="KAL2535709.1"/>
    </source>
</evidence>
<evidence type="ECO:0000313" key="3">
    <source>
        <dbReference type="Proteomes" id="UP001604277"/>
    </source>
</evidence>
<evidence type="ECO:0000256" key="1">
    <source>
        <dbReference type="SAM" id="MobiDB-lite"/>
    </source>
</evidence>
<dbReference type="AlphaFoldDB" id="A0ABD1VEE1"/>
<feature type="region of interest" description="Disordered" evidence="1">
    <location>
        <begin position="108"/>
        <end position="127"/>
    </location>
</feature>
<keyword evidence="3" id="KW-1185">Reference proteome</keyword>
<name>A0ABD1VEE1_9LAMI</name>
<organism evidence="2 3">
    <name type="scientific">Forsythia ovata</name>
    <dbReference type="NCBI Taxonomy" id="205694"/>
    <lineage>
        <taxon>Eukaryota</taxon>
        <taxon>Viridiplantae</taxon>
        <taxon>Streptophyta</taxon>
        <taxon>Embryophyta</taxon>
        <taxon>Tracheophyta</taxon>
        <taxon>Spermatophyta</taxon>
        <taxon>Magnoliopsida</taxon>
        <taxon>eudicotyledons</taxon>
        <taxon>Gunneridae</taxon>
        <taxon>Pentapetalae</taxon>
        <taxon>asterids</taxon>
        <taxon>lamiids</taxon>
        <taxon>Lamiales</taxon>
        <taxon>Oleaceae</taxon>
        <taxon>Forsythieae</taxon>
        <taxon>Forsythia</taxon>
    </lineage>
</organism>
<protein>
    <submittedName>
        <fullName evidence="2">B3 domain-containing transcription factor ABI3-like</fullName>
    </submittedName>
</protein>
<proteinExistence type="predicted"/>
<sequence>MGFLFAIVNPIIFGSHVKHPHDVFDRVKGDSNNQSLSIPISSSQYNPYLENGYIPQGIRQHQVVFNRNLIQIFDTNGERLVRLGSSATKEARKKKMARQRRLYLHYHRHRSHHNQHQNQTNFHQDEE</sequence>
<gene>
    <name evidence="2" type="ORF">Fot_17100</name>
</gene>
<reference evidence="3" key="1">
    <citation type="submission" date="2024-07" db="EMBL/GenBank/DDBJ databases">
        <title>Two chromosome-level genome assemblies of Korean endemic species Abeliophyllum distichum and Forsythia ovata (Oleaceae).</title>
        <authorList>
            <person name="Jang H."/>
        </authorList>
    </citation>
    <scope>NUCLEOTIDE SEQUENCE [LARGE SCALE GENOMIC DNA]</scope>
</reference>